<proteinExistence type="predicted"/>
<comment type="caution">
    <text evidence="1">The sequence shown here is derived from an EMBL/GenBank/DDBJ whole genome shotgun (WGS) entry which is preliminary data.</text>
</comment>
<evidence type="ECO:0000313" key="2">
    <source>
        <dbReference type="Proteomes" id="UP000824211"/>
    </source>
</evidence>
<dbReference type="EMBL" id="DWXX01000119">
    <property type="protein sequence ID" value="HJB59339.1"/>
    <property type="molecule type" value="Genomic_DNA"/>
</dbReference>
<name>A0A9D2S7W7_9FIRM</name>
<accession>A0A9D2S7W7</accession>
<evidence type="ECO:0000313" key="1">
    <source>
        <dbReference type="EMBL" id="HJB59339.1"/>
    </source>
</evidence>
<organism evidence="1 2">
    <name type="scientific">Candidatus Faecalibacterium faecipullorum</name>
    <dbReference type="NCBI Taxonomy" id="2838578"/>
    <lineage>
        <taxon>Bacteria</taxon>
        <taxon>Bacillati</taxon>
        <taxon>Bacillota</taxon>
        <taxon>Clostridia</taxon>
        <taxon>Eubacteriales</taxon>
        <taxon>Oscillospiraceae</taxon>
        <taxon>Faecalibacterium</taxon>
    </lineage>
</organism>
<reference evidence="1" key="1">
    <citation type="journal article" date="2021" name="PeerJ">
        <title>Extensive microbial diversity within the chicken gut microbiome revealed by metagenomics and culture.</title>
        <authorList>
            <person name="Gilroy R."/>
            <person name="Ravi A."/>
            <person name="Getino M."/>
            <person name="Pursley I."/>
            <person name="Horton D.L."/>
            <person name="Alikhan N.F."/>
            <person name="Baker D."/>
            <person name="Gharbi K."/>
            <person name="Hall N."/>
            <person name="Watson M."/>
            <person name="Adriaenssens E.M."/>
            <person name="Foster-Nyarko E."/>
            <person name="Jarju S."/>
            <person name="Secka A."/>
            <person name="Antonio M."/>
            <person name="Oren A."/>
            <person name="Chaudhuri R.R."/>
            <person name="La Ragione R."/>
            <person name="Hildebrand F."/>
            <person name="Pallen M.J."/>
        </authorList>
    </citation>
    <scope>NUCLEOTIDE SEQUENCE</scope>
    <source>
        <strain evidence="1">ChiHjej9B8-13557</strain>
    </source>
</reference>
<dbReference type="Proteomes" id="UP000824211">
    <property type="component" value="Unassembled WGS sequence"/>
</dbReference>
<gene>
    <name evidence="1" type="ORF">H9771_06785</name>
</gene>
<protein>
    <submittedName>
        <fullName evidence="1">Uncharacterized protein</fullName>
    </submittedName>
</protein>
<reference evidence="1" key="2">
    <citation type="submission" date="2021-04" db="EMBL/GenBank/DDBJ databases">
        <authorList>
            <person name="Gilroy R."/>
        </authorList>
    </citation>
    <scope>NUCLEOTIDE SEQUENCE</scope>
    <source>
        <strain evidence="1">ChiHjej9B8-13557</strain>
    </source>
</reference>
<dbReference type="AlphaFoldDB" id="A0A9D2S7W7"/>
<sequence length="49" mass="5768">MRQSATFDVPPCSIVSFVRYIKNFRASIVHKSQKFLYKLVQSHYCAQFP</sequence>